<evidence type="ECO:0000313" key="2">
    <source>
        <dbReference type="EMBL" id="KAF8689970.1"/>
    </source>
</evidence>
<dbReference type="EMBL" id="JACEFO010001996">
    <property type="protein sequence ID" value="KAF8689970.1"/>
    <property type="molecule type" value="Genomic_DNA"/>
</dbReference>
<evidence type="ECO:0008006" key="4">
    <source>
        <dbReference type="Google" id="ProtNLM"/>
    </source>
</evidence>
<protein>
    <recommendedName>
        <fullName evidence="4">DUF1618 domain-containing protein</fullName>
    </recommendedName>
</protein>
<dbReference type="OrthoDB" id="635005at2759"/>
<gene>
    <name evidence="2" type="ORF">HU200_041605</name>
</gene>
<organism evidence="2 3">
    <name type="scientific">Digitaria exilis</name>
    <dbReference type="NCBI Taxonomy" id="1010633"/>
    <lineage>
        <taxon>Eukaryota</taxon>
        <taxon>Viridiplantae</taxon>
        <taxon>Streptophyta</taxon>
        <taxon>Embryophyta</taxon>
        <taxon>Tracheophyta</taxon>
        <taxon>Spermatophyta</taxon>
        <taxon>Magnoliopsida</taxon>
        <taxon>Liliopsida</taxon>
        <taxon>Poales</taxon>
        <taxon>Poaceae</taxon>
        <taxon>PACMAD clade</taxon>
        <taxon>Panicoideae</taxon>
        <taxon>Panicodae</taxon>
        <taxon>Paniceae</taxon>
        <taxon>Anthephorinae</taxon>
        <taxon>Digitaria</taxon>
    </lineage>
</organism>
<dbReference type="Pfam" id="PF07893">
    <property type="entry name" value="DUF1668"/>
    <property type="match status" value="1"/>
</dbReference>
<comment type="caution">
    <text evidence="2">The sequence shown here is derived from an EMBL/GenBank/DDBJ whole genome shotgun (WGS) entry which is preliminary data.</text>
</comment>
<reference evidence="2" key="1">
    <citation type="submission" date="2020-07" db="EMBL/GenBank/DDBJ databases">
        <title>Genome sequence and genetic diversity analysis of an under-domesticated orphan crop, white fonio (Digitaria exilis).</title>
        <authorList>
            <person name="Bennetzen J.L."/>
            <person name="Chen S."/>
            <person name="Ma X."/>
            <person name="Wang X."/>
            <person name="Yssel A.E.J."/>
            <person name="Chaluvadi S.R."/>
            <person name="Johnson M."/>
            <person name="Gangashetty P."/>
            <person name="Hamidou F."/>
            <person name="Sanogo M.D."/>
            <person name="Zwaenepoel A."/>
            <person name="Wallace J."/>
            <person name="Van De Peer Y."/>
            <person name="Van Deynze A."/>
        </authorList>
    </citation>
    <scope>NUCLEOTIDE SEQUENCE</scope>
    <source>
        <tissue evidence="2">Leaves</tissue>
    </source>
</reference>
<feature type="region of interest" description="Disordered" evidence="1">
    <location>
        <begin position="268"/>
        <end position="292"/>
    </location>
</feature>
<evidence type="ECO:0000256" key="1">
    <source>
        <dbReference type="SAM" id="MobiDB-lite"/>
    </source>
</evidence>
<dbReference type="PANTHER" id="PTHR33085">
    <property type="entry name" value="OS12G0113100 PROTEIN-RELATED"/>
    <property type="match status" value="1"/>
</dbReference>
<name>A0A835B6W0_9POAL</name>
<evidence type="ECO:0000313" key="3">
    <source>
        <dbReference type="Proteomes" id="UP000636709"/>
    </source>
</evidence>
<proteinExistence type="predicted"/>
<dbReference type="InterPro" id="IPR012871">
    <property type="entry name" value="DUF1668_ORYSA"/>
</dbReference>
<dbReference type="Proteomes" id="UP000636709">
    <property type="component" value="Unassembled WGS sequence"/>
</dbReference>
<accession>A0A835B6W0</accession>
<dbReference type="AlphaFoldDB" id="A0A835B6W0"/>
<keyword evidence="3" id="KW-1185">Reference proteome</keyword>
<sequence length="420" mass="47129">MPKRRRGERDGGRTANRRRRHLYLIFDDWSRGYSIRKVNLEGGGGEQRLPDAFWRVEAERGMPEVFTSAFGARIVALHGARKDKPEDNDRLDAIQIVDVRTRSLVSAPASIFMHRPVCYFPIAGDRLFLLDAWTFKLCRLPQQDAPHHPEPDDDDDDDADDDVGSRIRSLWRHLPLPTLSVGSVTITGLCLMGAINSYAVHSDGRTLLVSTKNKVGDEDGSSEDAWTLPFTGRGHFDRDLDAIVALSKDPDTLGHLYSCHFTNADTGKDLCRPESSEEDNPIDETGNSSSRLCSAPAWKLSKEKVLSEDPAERHVGATLLYMGRRSKFCVVECLAVDDDGVGARHRHHQAPPLLEEEEPPPQGGVVVLPCSRYVYRVVTFSPRYDEMGDLRVKRPRVVWYNVPSKATAEFVRGDPVAFWL</sequence>